<accession>A0AAD9QWR3</accession>
<sequence>KQSAIRVRQLSLGSIDGVADKISRGNLSAANSELERVKSLIAKWYKLVRFADKSPAGWTAIQEYESDELADDSEDEKKLRLAKRRALAKSGRRNVNMPLTALTLQLLTPNPSKVHLLVCPLAVRFLLISLFFACSPFVDVSPNRQISALAADREASERILQFVQAALEDPSQPLGQDEYDLIDLVKCLGDFDPVDLTRKFAESSDSLDSYFIASADYQDDTPIVKVKGNLKLNDGFTHFYKFTVLPFGLSTGPYIFIKVMRPLVRYWRLQAFRIAVYLDDGLCVCPSFADCFSQSLAVKSDLFRAGFVANTQKSIWAPVQSLRYLKDNLL</sequence>
<reference evidence="2" key="1">
    <citation type="journal article" date="2023" name="G3 (Bethesda)">
        <title>Whole genome assembly and annotation of the endangered Caribbean coral Acropora cervicornis.</title>
        <authorList>
            <person name="Selwyn J.D."/>
            <person name="Vollmer S.V."/>
        </authorList>
    </citation>
    <scope>NUCLEOTIDE SEQUENCE</scope>
    <source>
        <strain evidence="2">K2</strain>
    </source>
</reference>
<evidence type="ECO:0000313" key="3">
    <source>
        <dbReference type="Proteomes" id="UP001249851"/>
    </source>
</evidence>
<dbReference type="PANTHER" id="PTHR33050:SF7">
    <property type="entry name" value="RIBONUCLEASE H"/>
    <property type="match status" value="1"/>
</dbReference>
<dbReference type="InterPro" id="IPR052055">
    <property type="entry name" value="Hepadnavirus_pol/RT"/>
</dbReference>
<dbReference type="Proteomes" id="UP001249851">
    <property type="component" value="Unassembled WGS sequence"/>
</dbReference>
<dbReference type="InterPro" id="IPR043128">
    <property type="entry name" value="Rev_trsase/Diguanyl_cyclase"/>
</dbReference>
<reference evidence="2" key="2">
    <citation type="journal article" date="2023" name="Science">
        <title>Genomic signatures of disease resistance in endangered staghorn corals.</title>
        <authorList>
            <person name="Vollmer S.V."/>
            <person name="Selwyn J.D."/>
            <person name="Despard B.A."/>
            <person name="Roesel C.L."/>
        </authorList>
    </citation>
    <scope>NUCLEOTIDE SEQUENCE</scope>
    <source>
        <strain evidence="2">K2</strain>
    </source>
</reference>
<gene>
    <name evidence="2" type="ORF">P5673_006734</name>
</gene>
<name>A0AAD9QWR3_ACRCE</name>
<proteinExistence type="predicted"/>
<comment type="caution">
    <text evidence="2">The sequence shown here is derived from an EMBL/GenBank/DDBJ whole genome shotgun (WGS) entry which is preliminary data.</text>
</comment>
<dbReference type="Pfam" id="PF00078">
    <property type="entry name" value="RVT_1"/>
    <property type="match status" value="1"/>
</dbReference>
<dbReference type="Gene3D" id="3.30.70.270">
    <property type="match status" value="1"/>
</dbReference>
<evidence type="ECO:0000313" key="2">
    <source>
        <dbReference type="EMBL" id="KAK2568733.1"/>
    </source>
</evidence>
<feature type="domain" description="Reverse transcriptase" evidence="1">
    <location>
        <begin position="233"/>
        <end position="325"/>
    </location>
</feature>
<protein>
    <recommendedName>
        <fullName evidence="1">Reverse transcriptase domain-containing protein</fullName>
    </recommendedName>
</protein>
<dbReference type="EMBL" id="JARQWQ010000011">
    <property type="protein sequence ID" value="KAK2568733.1"/>
    <property type="molecule type" value="Genomic_DNA"/>
</dbReference>
<dbReference type="SUPFAM" id="SSF56672">
    <property type="entry name" value="DNA/RNA polymerases"/>
    <property type="match status" value="1"/>
</dbReference>
<dbReference type="InterPro" id="IPR000477">
    <property type="entry name" value="RT_dom"/>
</dbReference>
<organism evidence="2 3">
    <name type="scientific">Acropora cervicornis</name>
    <name type="common">Staghorn coral</name>
    <dbReference type="NCBI Taxonomy" id="6130"/>
    <lineage>
        <taxon>Eukaryota</taxon>
        <taxon>Metazoa</taxon>
        <taxon>Cnidaria</taxon>
        <taxon>Anthozoa</taxon>
        <taxon>Hexacorallia</taxon>
        <taxon>Scleractinia</taxon>
        <taxon>Astrocoeniina</taxon>
        <taxon>Acroporidae</taxon>
        <taxon>Acropora</taxon>
    </lineage>
</organism>
<dbReference type="PANTHER" id="PTHR33050">
    <property type="entry name" value="REVERSE TRANSCRIPTASE DOMAIN-CONTAINING PROTEIN"/>
    <property type="match status" value="1"/>
</dbReference>
<feature type="non-terminal residue" evidence="2">
    <location>
        <position position="330"/>
    </location>
</feature>
<dbReference type="AlphaFoldDB" id="A0AAD9QWR3"/>
<dbReference type="InterPro" id="IPR043502">
    <property type="entry name" value="DNA/RNA_pol_sf"/>
</dbReference>
<feature type="non-terminal residue" evidence="2">
    <location>
        <position position="1"/>
    </location>
</feature>
<keyword evidence="3" id="KW-1185">Reference proteome</keyword>
<evidence type="ECO:0000259" key="1">
    <source>
        <dbReference type="Pfam" id="PF00078"/>
    </source>
</evidence>